<dbReference type="EMBL" id="BGPR01001150">
    <property type="protein sequence ID" value="GBM46752.1"/>
    <property type="molecule type" value="Genomic_DNA"/>
</dbReference>
<accession>A0A4Y2FYZ8</accession>
<proteinExistence type="predicted"/>
<gene>
    <name evidence="1" type="ORF">AVEN_31376_1</name>
</gene>
<name>A0A4Y2FYZ8_ARAVE</name>
<dbReference type="Proteomes" id="UP000499080">
    <property type="component" value="Unassembled WGS sequence"/>
</dbReference>
<keyword evidence="2" id="KW-1185">Reference proteome</keyword>
<protein>
    <submittedName>
        <fullName evidence="1">Uncharacterized protein</fullName>
    </submittedName>
</protein>
<sequence>MKKPWAACFSRMQVTDYREITLLNRLAADFLRTALQDQRYARRVTPFEFRLKAGVFLKVHSPMSPRPLLPGESFKGIQRTLSFLYRQKKSSHSAFSPFSLISSF</sequence>
<reference evidence="1 2" key="1">
    <citation type="journal article" date="2019" name="Sci. Rep.">
        <title>Orb-weaving spider Araneus ventricosus genome elucidates the spidroin gene catalogue.</title>
        <authorList>
            <person name="Kono N."/>
            <person name="Nakamura H."/>
            <person name="Ohtoshi R."/>
            <person name="Moran D.A.P."/>
            <person name="Shinohara A."/>
            <person name="Yoshida Y."/>
            <person name="Fujiwara M."/>
            <person name="Mori M."/>
            <person name="Tomita M."/>
            <person name="Arakawa K."/>
        </authorList>
    </citation>
    <scope>NUCLEOTIDE SEQUENCE [LARGE SCALE GENOMIC DNA]</scope>
</reference>
<comment type="caution">
    <text evidence="1">The sequence shown here is derived from an EMBL/GenBank/DDBJ whole genome shotgun (WGS) entry which is preliminary data.</text>
</comment>
<evidence type="ECO:0000313" key="1">
    <source>
        <dbReference type="EMBL" id="GBM46752.1"/>
    </source>
</evidence>
<dbReference type="AlphaFoldDB" id="A0A4Y2FYZ8"/>
<evidence type="ECO:0000313" key="2">
    <source>
        <dbReference type="Proteomes" id="UP000499080"/>
    </source>
</evidence>
<organism evidence="1 2">
    <name type="scientific">Araneus ventricosus</name>
    <name type="common">Orbweaver spider</name>
    <name type="synonym">Epeira ventricosa</name>
    <dbReference type="NCBI Taxonomy" id="182803"/>
    <lineage>
        <taxon>Eukaryota</taxon>
        <taxon>Metazoa</taxon>
        <taxon>Ecdysozoa</taxon>
        <taxon>Arthropoda</taxon>
        <taxon>Chelicerata</taxon>
        <taxon>Arachnida</taxon>
        <taxon>Araneae</taxon>
        <taxon>Araneomorphae</taxon>
        <taxon>Entelegynae</taxon>
        <taxon>Araneoidea</taxon>
        <taxon>Araneidae</taxon>
        <taxon>Araneus</taxon>
    </lineage>
</organism>